<name>E2BDM7_HARSA</name>
<comment type="similarity">
    <text evidence="1">Belongs to the THUMPD1 family.</text>
</comment>
<protein>
    <submittedName>
        <fullName evidence="5">THUMP domain-containing protein 1-like protein</fullName>
    </submittedName>
</protein>
<dbReference type="PANTHER" id="PTHR13452:SF10">
    <property type="entry name" value="THUMP DOMAIN-CONTAINING PROTEIN 1"/>
    <property type="match status" value="1"/>
</dbReference>
<dbReference type="Proteomes" id="UP000008237">
    <property type="component" value="Unassembled WGS sequence"/>
</dbReference>
<evidence type="ECO:0000256" key="3">
    <source>
        <dbReference type="SAM" id="MobiDB-lite"/>
    </source>
</evidence>
<dbReference type="PANTHER" id="PTHR13452">
    <property type="entry name" value="THUMP DOMAIN CONTAINING PROTEIN 1-RELATED"/>
    <property type="match status" value="1"/>
</dbReference>
<dbReference type="AlphaFoldDB" id="E2BDM7"/>
<evidence type="ECO:0000313" key="6">
    <source>
        <dbReference type="Proteomes" id="UP000008237"/>
    </source>
</evidence>
<dbReference type="GO" id="GO:0006400">
    <property type="term" value="P:tRNA modification"/>
    <property type="evidence" value="ECO:0007669"/>
    <property type="project" value="InterPro"/>
</dbReference>
<keyword evidence="6" id="KW-1185">Reference proteome</keyword>
<dbReference type="Pfam" id="PF02926">
    <property type="entry name" value="THUMP"/>
    <property type="match status" value="1"/>
</dbReference>
<dbReference type="SUPFAM" id="SSF143437">
    <property type="entry name" value="THUMP domain-like"/>
    <property type="match status" value="1"/>
</dbReference>
<reference evidence="5 6" key="1">
    <citation type="journal article" date="2010" name="Science">
        <title>Genomic comparison of the ants Camponotus floridanus and Harpegnathos saltator.</title>
        <authorList>
            <person name="Bonasio R."/>
            <person name="Zhang G."/>
            <person name="Ye C."/>
            <person name="Mutti N.S."/>
            <person name="Fang X."/>
            <person name="Qin N."/>
            <person name="Donahue G."/>
            <person name="Yang P."/>
            <person name="Li Q."/>
            <person name="Li C."/>
            <person name="Zhang P."/>
            <person name="Huang Z."/>
            <person name="Berger S.L."/>
            <person name="Reinberg D."/>
            <person name="Wang J."/>
            <person name="Liebig J."/>
        </authorList>
    </citation>
    <scope>NUCLEOTIDE SEQUENCE [LARGE SCALE GENOMIC DNA]</scope>
    <source>
        <strain evidence="5 6">R22 G/1</strain>
    </source>
</reference>
<dbReference type="FunCoup" id="E2BDM7">
    <property type="interactions" value="2144"/>
</dbReference>
<dbReference type="FunFam" id="3.30.2300.10:FF:000001">
    <property type="entry name" value="THUMP domain-containing protein 1"/>
    <property type="match status" value="1"/>
</dbReference>
<organism evidence="6">
    <name type="scientific">Harpegnathos saltator</name>
    <name type="common">Jerdon's jumping ant</name>
    <dbReference type="NCBI Taxonomy" id="610380"/>
    <lineage>
        <taxon>Eukaryota</taxon>
        <taxon>Metazoa</taxon>
        <taxon>Ecdysozoa</taxon>
        <taxon>Arthropoda</taxon>
        <taxon>Hexapoda</taxon>
        <taxon>Insecta</taxon>
        <taxon>Pterygota</taxon>
        <taxon>Neoptera</taxon>
        <taxon>Endopterygota</taxon>
        <taxon>Hymenoptera</taxon>
        <taxon>Apocrita</taxon>
        <taxon>Aculeata</taxon>
        <taxon>Formicoidea</taxon>
        <taxon>Formicidae</taxon>
        <taxon>Ponerinae</taxon>
        <taxon>Ponerini</taxon>
        <taxon>Harpegnathos</taxon>
    </lineage>
</organism>
<dbReference type="PROSITE" id="PS51165">
    <property type="entry name" value="THUMP"/>
    <property type="match status" value="1"/>
</dbReference>
<dbReference type="CDD" id="cd11717">
    <property type="entry name" value="THUMP_THUMPD1_like"/>
    <property type="match status" value="1"/>
</dbReference>
<evidence type="ECO:0000256" key="1">
    <source>
        <dbReference type="ARBA" id="ARBA00060731"/>
    </source>
</evidence>
<evidence type="ECO:0000313" key="5">
    <source>
        <dbReference type="EMBL" id="EFN86189.1"/>
    </source>
</evidence>
<evidence type="ECO:0000259" key="4">
    <source>
        <dbReference type="PROSITE" id="PS51165"/>
    </source>
</evidence>
<dbReference type="OrthoDB" id="367221at2759"/>
<dbReference type="OMA" id="MNEKACV"/>
<dbReference type="GO" id="GO:0003723">
    <property type="term" value="F:RNA binding"/>
    <property type="evidence" value="ECO:0007669"/>
    <property type="project" value="UniProtKB-UniRule"/>
</dbReference>
<dbReference type="InterPro" id="IPR004114">
    <property type="entry name" value="THUMP_dom"/>
</dbReference>
<feature type="compositionally biased region" description="Basic and acidic residues" evidence="3">
    <location>
        <begin position="83"/>
        <end position="92"/>
    </location>
</feature>
<evidence type="ECO:0000256" key="2">
    <source>
        <dbReference type="PROSITE-ProRule" id="PRU00529"/>
    </source>
</evidence>
<feature type="domain" description="THUMP" evidence="4">
    <location>
        <begin position="154"/>
        <end position="260"/>
    </location>
</feature>
<dbReference type="Gene3D" id="3.30.2300.10">
    <property type="entry name" value="THUMP superfamily"/>
    <property type="match status" value="1"/>
</dbReference>
<keyword evidence="2" id="KW-0694">RNA-binding</keyword>
<feature type="region of interest" description="Disordered" evidence="3">
    <location>
        <begin position="72"/>
        <end position="99"/>
    </location>
</feature>
<gene>
    <name evidence="5" type="ORF">EAI_11277</name>
</gene>
<dbReference type="InterPro" id="IPR040183">
    <property type="entry name" value="THUMPD1-like"/>
</dbReference>
<accession>E2BDM7</accession>
<dbReference type="SMART" id="SM00981">
    <property type="entry name" value="THUMP"/>
    <property type="match status" value="1"/>
</dbReference>
<dbReference type="EMBL" id="GL447678">
    <property type="protein sequence ID" value="EFN86189.1"/>
    <property type="molecule type" value="Genomic_DNA"/>
</dbReference>
<dbReference type="InParanoid" id="E2BDM7"/>
<proteinExistence type="inferred from homology"/>
<sequence>MQTDVTTNARKRNKHFANHYKNHKKRKLFTIEPGMTGFLCTCNFNEKGCITDAYKLLNQFADENTTSEMIKESEISDTSSTFNKKEADKSSSDLDEEEDISTALEKEIDELKTKYDMPLSSRRFQVVDTGVKNMIFVRSTLSKPLELVTNIVTELDTSKKQCTRYLLRLLPIEVVCKAYMDDIRTKASILFEKYFSQEPKTFSIVFNRHSNNSIKRNEIIEDLAEIISKKNPGNKADLKNPEIAVVVEVIRGLCLLSIAPNYYKFKKYNLIEICSSTKNKKVIRTIWPFHQSLQRTLVPNNLREMRGLWTFRQRMFL</sequence>